<evidence type="ECO:0000313" key="5">
    <source>
        <dbReference type="Proteomes" id="UP001237448"/>
    </source>
</evidence>
<dbReference type="PANTHER" id="PTHR44068:SF1">
    <property type="entry name" value="HYPOTHETICAL LOC100005854"/>
    <property type="match status" value="1"/>
</dbReference>
<dbReference type="CDD" id="cd02440">
    <property type="entry name" value="AdoMet_MTases"/>
    <property type="match status" value="1"/>
</dbReference>
<keyword evidence="5" id="KW-1185">Reference proteome</keyword>
<feature type="domain" description="Methyltransferase" evidence="3">
    <location>
        <begin position="70"/>
        <end position="166"/>
    </location>
</feature>
<dbReference type="PANTHER" id="PTHR44068">
    <property type="entry name" value="ZGC:194242"/>
    <property type="match status" value="1"/>
</dbReference>
<dbReference type="Proteomes" id="UP001237448">
    <property type="component" value="Unassembled WGS sequence"/>
</dbReference>
<evidence type="ECO:0000259" key="3">
    <source>
        <dbReference type="Pfam" id="PF13649"/>
    </source>
</evidence>
<evidence type="ECO:0000313" key="4">
    <source>
        <dbReference type="EMBL" id="MDQ0390959.1"/>
    </source>
</evidence>
<protein>
    <submittedName>
        <fullName evidence="4">Ubiquinone/menaquinone biosynthesis C-methylase UbiE</fullName>
    </submittedName>
</protein>
<sequence>MNRRPRSSAGGPGAAGADGPRSRLWGGLGRQLQRPTGLAGALVGRLMAVVNREPARLAVEALAIEPGEKVLELGFGSGASLEALLAKAQGGWVAGVDHSAVMLAQAEHRNRAAIAARRLELVRAPFAALPWPESTFDKALLVNVLYFFDGEGRDMAETCRVLRPGGVAAIYVTRRRTMENWPFSGADTHTLYEEEDLCRLLQAAGFDASHIRMRRVELMFGISGIVATARKPDRDG</sequence>
<gene>
    <name evidence="4" type="ORF">J3R73_000751</name>
</gene>
<comment type="caution">
    <text evidence="4">The sequence shown here is derived from an EMBL/GenBank/DDBJ whole genome shotgun (WGS) entry which is preliminary data.</text>
</comment>
<dbReference type="InterPro" id="IPR041698">
    <property type="entry name" value="Methyltransf_25"/>
</dbReference>
<dbReference type="SUPFAM" id="SSF53335">
    <property type="entry name" value="S-adenosyl-L-methionine-dependent methyltransferases"/>
    <property type="match status" value="1"/>
</dbReference>
<evidence type="ECO:0000256" key="1">
    <source>
        <dbReference type="ARBA" id="ARBA00022679"/>
    </source>
</evidence>
<dbReference type="InterPro" id="IPR029063">
    <property type="entry name" value="SAM-dependent_MTases_sf"/>
</dbReference>
<accession>A0ABU0FA00</accession>
<feature type="region of interest" description="Disordered" evidence="2">
    <location>
        <begin position="1"/>
        <end position="24"/>
    </location>
</feature>
<organism evidence="4 5">
    <name type="scientific">Labrys monachus</name>
    <dbReference type="NCBI Taxonomy" id="217067"/>
    <lineage>
        <taxon>Bacteria</taxon>
        <taxon>Pseudomonadati</taxon>
        <taxon>Pseudomonadota</taxon>
        <taxon>Alphaproteobacteria</taxon>
        <taxon>Hyphomicrobiales</taxon>
        <taxon>Xanthobacteraceae</taxon>
        <taxon>Labrys</taxon>
    </lineage>
</organism>
<keyword evidence="4" id="KW-0830">Ubiquinone</keyword>
<reference evidence="4 5" key="1">
    <citation type="submission" date="2023-07" db="EMBL/GenBank/DDBJ databases">
        <title>Genomic Encyclopedia of Type Strains, Phase IV (KMG-IV): sequencing the most valuable type-strain genomes for metagenomic binning, comparative biology and taxonomic classification.</title>
        <authorList>
            <person name="Goeker M."/>
        </authorList>
    </citation>
    <scope>NUCLEOTIDE SEQUENCE [LARGE SCALE GENOMIC DNA]</scope>
    <source>
        <strain evidence="4 5">DSM 5896</strain>
    </source>
</reference>
<dbReference type="InterPro" id="IPR050447">
    <property type="entry name" value="Erg6_SMT_methyltransf"/>
</dbReference>
<name>A0ABU0FA00_9HYPH</name>
<keyword evidence="1" id="KW-0808">Transferase</keyword>
<dbReference type="Pfam" id="PF13649">
    <property type="entry name" value="Methyltransf_25"/>
    <property type="match status" value="1"/>
</dbReference>
<proteinExistence type="predicted"/>
<dbReference type="Gene3D" id="3.40.50.150">
    <property type="entry name" value="Vaccinia Virus protein VP39"/>
    <property type="match status" value="1"/>
</dbReference>
<evidence type="ECO:0000256" key="2">
    <source>
        <dbReference type="SAM" id="MobiDB-lite"/>
    </source>
</evidence>
<dbReference type="EMBL" id="JAUSVK010000001">
    <property type="protein sequence ID" value="MDQ0390959.1"/>
    <property type="molecule type" value="Genomic_DNA"/>
</dbReference>
<dbReference type="RefSeq" id="WP_307422533.1">
    <property type="nucleotide sequence ID" value="NZ_JAUSVK010000001.1"/>
</dbReference>